<comment type="caution">
    <text evidence="4">The sequence shown here is derived from an EMBL/GenBank/DDBJ whole genome shotgun (WGS) entry which is preliminary data.</text>
</comment>
<feature type="region of interest" description="Disordered" evidence="1">
    <location>
        <begin position="82"/>
        <end position="111"/>
    </location>
</feature>
<keyword evidence="2" id="KW-1133">Transmembrane helix</keyword>
<evidence type="ECO:0000256" key="2">
    <source>
        <dbReference type="SAM" id="Phobius"/>
    </source>
</evidence>
<protein>
    <recommendedName>
        <fullName evidence="3">DUF11 domain-containing protein</fullName>
    </recommendedName>
</protein>
<sequence length="532" mass="57257">KSISGSSQSTGSLTSTKTYNISCSNSFGSNNDSVTVSVNDTNRDQPDVTTRSATNIEENEATLRGEVDGNGLSTRVWFEWGEDRDDVEDGDGEETDEISTGSGTDSFDEDIDGLDEDTTYYFRAVARNSEGTDYGSVLSFRTDEDGGNDGDVNVDLRADRTRLGYGDSTTLRWDSDNADSCRASRGTGGWSGSKNRSGSFNTSALYNTTTYEISCEDNNDEDSDSVTIVVEDQIIEPIPQQPTVVIYADSTNLAYNGATSIRWSTVNATSCTASGGSIGWAGTKSIGPGSFYTGSLSSTRTYTLTCYNGSGSDTDSVTVNVRGQVLGTTTPKPTPTSLVLVTSSVDRTKPIVPTLDNTKPCPGDEINYTVTYQNIGTGSVTNLILRLDLPYEVSYMFSNPNNPFVSGNTLIFNLGTLRANGQGTVTVHVRVRDDARNGTNLNFPAVLSYVDPSGFPQSVTANVVAQVWCEPFLEEENVALTANVFGAGFLPTNLFGWLLLLILILILVLLARYLFSGQQPFSKKIVTTTIQH</sequence>
<dbReference type="AlphaFoldDB" id="A0A0G1F8W3"/>
<evidence type="ECO:0000313" key="5">
    <source>
        <dbReference type="Proteomes" id="UP000034751"/>
    </source>
</evidence>
<dbReference type="STRING" id="1618747.UW02_C0024G0014"/>
<dbReference type="NCBIfam" id="TIGR01451">
    <property type="entry name" value="B_ant_repeat"/>
    <property type="match status" value="1"/>
</dbReference>
<feature type="compositionally biased region" description="Low complexity" evidence="1">
    <location>
        <begin position="1"/>
        <end position="18"/>
    </location>
</feature>
<proteinExistence type="predicted"/>
<evidence type="ECO:0000256" key="1">
    <source>
        <dbReference type="SAM" id="MobiDB-lite"/>
    </source>
</evidence>
<dbReference type="Gene3D" id="2.60.40.10">
    <property type="entry name" value="Immunoglobulins"/>
    <property type="match status" value="1"/>
</dbReference>
<feature type="domain" description="DUF11" evidence="3">
    <location>
        <begin position="351"/>
        <end position="441"/>
    </location>
</feature>
<dbReference type="InterPro" id="IPR047589">
    <property type="entry name" value="DUF11_rpt"/>
</dbReference>
<feature type="compositionally biased region" description="Polar residues" evidence="1">
    <location>
        <begin position="19"/>
        <end position="40"/>
    </location>
</feature>
<name>A0A0G1F8W3_9BACT</name>
<accession>A0A0G1F8W3</accession>
<evidence type="ECO:0000313" key="4">
    <source>
        <dbReference type="EMBL" id="KKT18731.1"/>
    </source>
</evidence>
<feature type="non-terminal residue" evidence="4">
    <location>
        <position position="1"/>
    </location>
</feature>
<dbReference type="EMBL" id="LCGS01000024">
    <property type="protein sequence ID" value="KKT18731.1"/>
    <property type="molecule type" value="Genomic_DNA"/>
</dbReference>
<dbReference type="InterPro" id="IPR013783">
    <property type="entry name" value="Ig-like_fold"/>
</dbReference>
<dbReference type="InterPro" id="IPR001434">
    <property type="entry name" value="OmcB-like_DUF11"/>
</dbReference>
<organism evidence="4 5">
    <name type="scientific">Candidatus Nomurabacteria bacterium GW2011_GWB1_43_7</name>
    <dbReference type="NCBI Taxonomy" id="1618747"/>
    <lineage>
        <taxon>Bacteria</taxon>
        <taxon>Candidatus Nomuraibacteriota</taxon>
    </lineage>
</organism>
<feature type="compositionally biased region" description="Acidic residues" evidence="1">
    <location>
        <begin position="82"/>
        <end position="97"/>
    </location>
</feature>
<feature type="region of interest" description="Disordered" evidence="1">
    <location>
        <begin position="1"/>
        <end position="53"/>
    </location>
</feature>
<feature type="transmembrane region" description="Helical" evidence="2">
    <location>
        <begin position="494"/>
        <end position="515"/>
    </location>
</feature>
<dbReference type="Pfam" id="PF01345">
    <property type="entry name" value="DUF11"/>
    <property type="match status" value="1"/>
</dbReference>
<dbReference type="Proteomes" id="UP000034751">
    <property type="component" value="Unassembled WGS sequence"/>
</dbReference>
<gene>
    <name evidence="4" type="ORF">UW02_C0024G0014</name>
</gene>
<keyword evidence="2" id="KW-0472">Membrane</keyword>
<keyword evidence="2" id="KW-0812">Transmembrane</keyword>
<evidence type="ECO:0000259" key="3">
    <source>
        <dbReference type="Pfam" id="PF01345"/>
    </source>
</evidence>
<reference evidence="4 5" key="1">
    <citation type="journal article" date="2015" name="Nature">
        <title>rRNA introns, odd ribosomes, and small enigmatic genomes across a large radiation of phyla.</title>
        <authorList>
            <person name="Brown C.T."/>
            <person name="Hug L.A."/>
            <person name="Thomas B.C."/>
            <person name="Sharon I."/>
            <person name="Castelle C.J."/>
            <person name="Singh A."/>
            <person name="Wilkins M.J."/>
            <person name="Williams K.H."/>
            <person name="Banfield J.F."/>
        </authorList>
    </citation>
    <scope>NUCLEOTIDE SEQUENCE [LARGE SCALE GENOMIC DNA]</scope>
</reference>